<name>A0AAJ0H8P9_9PEZI</name>
<reference evidence="2" key="1">
    <citation type="journal article" date="2023" name="Mol. Phylogenet. Evol.">
        <title>Genome-scale phylogeny and comparative genomics of the fungal order Sordariales.</title>
        <authorList>
            <person name="Hensen N."/>
            <person name="Bonometti L."/>
            <person name="Westerberg I."/>
            <person name="Brannstrom I.O."/>
            <person name="Guillou S."/>
            <person name="Cros-Aarteil S."/>
            <person name="Calhoun S."/>
            <person name="Haridas S."/>
            <person name="Kuo A."/>
            <person name="Mondo S."/>
            <person name="Pangilinan J."/>
            <person name="Riley R."/>
            <person name="LaButti K."/>
            <person name="Andreopoulos B."/>
            <person name="Lipzen A."/>
            <person name="Chen C."/>
            <person name="Yan M."/>
            <person name="Daum C."/>
            <person name="Ng V."/>
            <person name="Clum A."/>
            <person name="Steindorff A."/>
            <person name="Ohm R.A."/>
            <person name="Martin F."/>
            <person name="Silar P."/>
            <person name="Natvig D.O."/>
            <person name="Lalanne C."/>
            <person name="Gautier V."/>
            <person name="Ament-Velasquez S.L."/>
            <person name="Kruys A."/>
            <person name="Hutchinson M.I."/>
            <person name="Powell A.J."/>
            <person name="Barry K."/>
            <person name="Miller A.N."/>
            <person name="Grigoriev I.V."/>
            <person name="Debuchy R."/>
            <person name="Gladieux P."/>
            <person name="Hiltunen Thoren M."/>
            <person name="Johannesson H."/>
        </authorList>
    </citation>
    <scope>NUCLEOTIDE SEQUENCE</scope>
    <source>
        <strain evidence="2">CBS 955.72</strain>
    </source>
</reference>
<dbReference type="Proteomes" id="UP001275084">
    <property type="component" value="Unassembled WGS sequence"/>
</dbReference>
<proteinExistence type="predicted"/>
<feature type="chain" id="PRO_5042620115" evidence="1">
    <location>
        <begin position="17"/>
        <end position="107"/>
    </location>
</feature>
<dbReference type="EMBL" id="JAUIQD010000007">
    <property type="protein sequence ID" value="KAK3343573.1"/>
    <property type="molecule type" value="Genomic_DNA"/>
</dbReference>
<reference evidence="2" key="2">
    <citation type="submission" date="2023-06" db="EMBL/GenBank/DDBJ databases">
        <authorList>
            <consortium name="Lawrence Berkeley National Laboratory"/>
            <person name="Haridas S."/>
            <person name="Hensen N."/>
            <person name="Bonometti L."/>
            <person name="Westerberg I."/>
            <person name="Brannstrom I.O."/>
            <person name="Guillou S."/>
            <person name="Cros-Aarteil S."/>
            <person name="Calhoun S."/>
            <person name="Kuo A."/>
            <person name="Mondo S."/>
            <person name="Pangilinan J."/>
            <person name="Riley R."/>
            <person name="Labutti K."/>
            <person name="Andreopoulos B."/>
            <person name="Lipzen A."/>
            <person name="Chen C."/>
            <person name="Yanf M."/>
            <person name="Daum C."/>
            <person name="Ng V."/>
            <person name="Clum A."/>
            <person name="Steindorff A."/>
            <person name="Ohm R."/>
            <person name="Martin F."/>
            <person name="Silar P."/>
            <person name="Natvig D."/>
            <person name="Lalanne C."/>
            <person name="Gautier V."/>
            <person name="Ament-Velasquez S.L."/>
            <person name="Kruys A."/>
            <person name="Hutchinson M.I."/>
            <person name="Powell A.J."/>
            <person name="Barry K."/>
            <person name="Miller A.N."/>
            <person name="Grigoriev I.V."/>
            <person name="Debuchy R."/>
            <person name="Gladieux P."/>
            <person name="Thoren M.H."/>
            <person name="Johannesson H."/>
        </authorList>
    </citation>
    <scope>NUCLEOTIDE SEQUENCE</scope>
    <source>
        <strain evidence="2">CBS 955.72</strain>
    </source>
</reference>
<evidence type="ECO:0000313" key="3">
    <source>
        <dbReference type="Proteomes" id="UP001275084"/>
    </source>
</evidence>
<gene>
    <name evidence="2" type="ORF">B0T25DRAFT_572583</name>
</gene>
<feature type="signal peptide" evidence="1">
    <location>
        <begin position="1"/>
        <end position="16"/>
    </location>
</feature>
<organism evidence="2 3">
    <name type="scientific">Lasiosphaeria hispida</name>
    <dbReference type="NCBI Taxonomy" id="260671"/>
    <lineage>
        <taxon>Eukaryota</taxon>
        <taxon>Fungi</taxon>
        <taxon>Dikarya</taxon>
        <taxon>Ascomycota</taxon>
        <taxon>Pezizomycotina</taxon>
        <taxon>Sordariomycetes</taxon>
        <taxon>Sordariomycetidae</taxon>
        <taxon>Sordariales</taxon>
        <taxon>Lasiosphaeriaceae</taxon>
        <taxon>Lasiosphaeria</taxon>
    </lineage>
</organism>
<dbReference type="AlphaFoldDB" id="A0AAJ0H8P9"/>
<comment type="caution">
    <text evidence="2">The sequence shown here is derived from an EMBL/GenBank/DDBJ whole genome shotgun (WGS) entry which is preliminary data.</text>
</comment>
<accession>A0AAJ0H8P9</accession>
<protein>
    <submittedName>
        <fullName evidence="2">Uncharacterized protein</fullName>
    </submittedName>
</protein>
<keyword evidence="1" id="KW-0732">Signal</keyword>
<evidence type="ECO:0000256" key="1">
    <source>
        <dbReference type="SAM" id="SignalP"/>
    </source>
</evidence>
<sequence length="107" mass="11799">MKSLLLLTTLLNLALSLPTEPAAALAPAPAPPQQVYLVFHAAPVQYELTIPADGKFHPTRPTSTSTGASSIKTSGPAAYVWQAAPNVYDWRMSRYLLRERHVSWWLL</sequence>
<evidence type="ECO:0000313" key="2">
    <source>
        <dbReference type="EMBL" id="KAK3343573.1"/>
    </source>
</evidence>
<keyword evidence="3" id="KW-1185">Reference proteome</keyword>